<feature type="transmembrane region" description="Helical" evidence="1">
    <location>
        <begin position="486"/>
        <end position="505"/>
    </location>
</feature>
<sequence length="536" mass="61223">MFQKKSDMVMQEEQLRVEEKKPELVEIAEELHQTKESVVARIKQGRRSWCKEACLFSSIALVLSMGASGILAMYLKNLGIIQRILSWFEKSGADDKMRETIANPMLMAYSMLYGGENQVYFIFNKMDEYRFTVMLPLFFIGITIFLLWLSEKLRYAITKRTRDMYSNIAIAMINGLVVTGVAFLLSKQLTIRGEGITGLMQDSRLNLLYEQYVASAIRPSLKIISTVDLLRLWGMSFTLTLFTLTFFARKQLVFKKYDQIVPTLIYIARMIFIAVVILALVISGRIVFSGAYMTMSFTQLHLFLETFCFLMGMLLCALLTGHVSFIDYLVDANSLLELKMELFTMEAWFKKNVSYLDNPIGSYFLVLMLLVLGVILLSSFRHWRGRGVRFNQGFAETLVVATILSLSAGLFSRLGAFSFSLDCDTTNRSVNFNNLVADIGATNFWEVATKVFTVTFLLFLLGWALNQLLPKLVDTLGKIPEARWNYFVWISLIIIVALVIVLTINPEAVNEISKMFSDAIWKSQLNILLRLEEVFK</sequence>
<feature type="transmembrane region" description="Helical" evidence="1">
    <location>
        <begin position="53"/>
        <end position="75"/>
    </location>
</feature>
<feature type="transmembrane region" description="Helical" evidence="1">
    <location>
        <begin position="260"/>
        <end position="282"/>
    </location>
</feature>
<evidence type="ECO:0000256" key="1">
    <source>
        <dbReference type="SAM" id="Phobius"/>
    </source>
</evidence>
<feature type="transmembrane region" description="Helical" evidence="1">
    <location>
        <begin position="129"/>
        <end position="148"/>
    </location>
</feature>
<dbReference type="KEGG" id="cle:Clole_0151"/>
<keyword evidence="1" id="KW-0472">Membrane</keyword>
<feature type="transmembrane region" description="Helical" evidence="1">
    <location>
        <begin position="392"/>
        <end position="411"/>
    </location>
</feature>
<dbReference type="EMBL" id="CP002582">
    <property type="protein sequence ID" value="ADZ81908.1"/>
    <property type="molecule type" value="Genomic_DNA"/>
</dbReference>
<proteinExistence type="predicted"/>
<name>F2JHW4_CELLD</name>
<dbReference type="RefSeq" id="WP_013655209.1">
    <property type="nucleotide sequence ID" value="NC_015275.1"/>
</dbReference>
<dbReference type="AlphaFoldDB" id="F2JHW4"/>
<keyword evidence="1" id="KW-0812">Transmembrane</keyword>
<protein>
    <submittedName>
        <fullName evidence="2">Uncharacterized protein</fullName>
    </submittedName>
</protein>
<dbReference type="HOGENOM" id="CLU_507807_0_0_9"/>
<evidence type="ECO:0000313" key="2">
    <source>
        <dbReference type="EMBL" id="ADZ81908.1"/>
    </source>
</evidence>
<keyword evidence="1" id="KW-1133">Transmembrane helix</keyword>
<keyword evidence="3" id="KW-1185">Reference proteome</keyword>
<organism evidence="2 3">
    <name type="scientific">Cellulosilyticum lentocellum (strain ATCC 49066 / DSM 5427 / NCIMB 11756 / RHM5)</name>
    <name type="common">Clostridium lentocellum</name>
    <dbReference type="NCBI Taxonomy" id="642492"/>
    <lineage>
        <taxon>Bacteria</taxon>
        <taxon>Bacillati</taxon>
        <taxon>Bacillota</taxon>
        <taxon>Clostridia</taxon>
        <taxon>Lachnospirales</taxon>
        <taxon>Cellulosilyticaceae</taxon>
        <taxon>Cellulosilyticum</taxon>
    </lineage>
</organism>
<feature type="transmembrane region" description="Helical" evidence="1">
    <location>
        <begin position="447"/>
        <end position="466"/>
    </location>
</feature>
<feature type="transmembrane region" description="Helical" evidence="1">
    <location>
        <begin position="230"/>
        <end position="248"/>
    </location>
</feature>
<reference evidence="2 3" key="1">
    <citation type="journal article" date="2011" name="J. Bacteriol.">
        <title>Complete genome sequence of the cellulose-degrading bacterium Cellulosilyticum lentocellum.</title>
        <authorList>
            <consortium name="US DOE Joint Genome Institute"/>
            <person name="Miller D.A."/>
            <person name="Suen G."/>
            <person name="Bruce D."/>
            <person name="Copeland A."/>
            <person name="Cheng J.F."/>
            <person name="Detter C."/>
            <person name="Goodwin L.A."/>
            <person name="Han C.S."/>
            <person name="Hauser L.J."/>
            <person name="Land M.L."/>
            <person name="Lapidus A."/>
            <person name="Lucas S."/>
            <person name="Meincke L."/>
            <person name="Pitluck S."/>
            <person name="Tapia R."/>
            <person name="Teshima H."/>
            <person name="Woyke T."/>
            <person name="Fox B.G."/>
            <person name="Angert E.R."/>
            <person name="Currie C.R."/>
        </authorList>
    </citation>
    <scope>NUCLEOTIDE SEQUENCE [LARGE SCALE GENOMIC DNA]</scope>
    <source>
        <strain evidence="3">ATCC 49066 / DSM 5427 / NCIMB 11756 / RHM5</strain>
    </source>
</reference>
<feature type="transmembrane region" description="Helical" evidence="1">
    <location>
        <begin position="360"/>
        <end position="380"/>
    </location>
</feature>
<feature type="transmembrane region" description="Helical" evidence="1">
    <location>
        <begin position="168"/>
        <end position="185"/>
    </location>
</feature>
<gene>
    <name evidence="2" type="ordered locus">Clole_0151</name>
</gene>
<dbReference type="Proteomes" id="UP000008467">
    <property type="component" value="Chromosome"/>
</dbReference>
<accession>F2JHW4</accession>
<evidence type="ECO:0000313" key="3">
    <source>
        <dbReference type="Proteomes" id="UP000008467"/>
    </source>
</evidence>
<dbReference type="STRING" id="642492.Clole_0151"/>
<feature type="transmembrane region" description="Helical" evidence="1">
    <location>
        <begin position="302"/>
        <end position="330"/>
    </location>
</feature>